<dbReference type="Proteomes" id="UP001527202">
    <property type="component" value="Unassembled WGS sequence"/>
</dbReference>
<evidence type="ECO:0000313" key="2">
    <source>
        <dbReference type="EMBL" id="QAV18430.1"/>
    </source>
</evidence>
<dbReference type="RefSeq" id="WP_129112476.1">
    <property type="nucleotide sequence ID" value="NZ_CP026520.1"/>
</dbReference>
<evidence type="ECO:0000313" key="3">
    <source>
        <dbReference type="Proteomes" id="UP000288943"/>
    </source>
</evidence>
<sequence length="393" mass="43838">MGKGKRSVFLLLAVWGVLFRPEAAYMHGFSAAGDGGSVVLSVQTTPDAAYRSETGVTLSVGKLFGQSVRRKAESFPYTDTFMKVRETGGEHIYPVSAMGELYDSSGHEVIRPGEALRGQLVKQIAVLHRKHYGELISWNDAQKAVPRQAKFEVLDLETGLAFRVQRRAGRQHADVQPLTKKDTAVMKSIYGGKWSWNRRAVLVRYDGHSYAASMNGMPHGGDGIPENGFSGHSCIHFAGSTTHKSRSKDTAHQFMAHRAAGMAGSFAGKASPQELADLVVTALDQHDDAMLELLGRPHNRDRLEELKKDSRSFVSVRRLTEWKPDEARKAEQEYVFELPVELAFEEAGKRPRKAICRFAFTRASLYDPWELTQFEYPEPDRPGKRTEGGRNSR</sequence>
<accession>A0A410WVT2</accession>
<reference evidence="1 4" key="2">
    <citation type="submission" date="2022-05" db="EMBL/GenBank/DDBJ databases">
        <title>Genome Sequencing of Bee-Associated Microbes.</title>
        <authorList>
            <person name="Dunlap C."/>
        </authorList>
    </citation>
    <scope>NUCLEOTIDE SEQUENCE [LARGE SCALE GENOMIC DNA]</scope>
    <source>
        <strain evidence="1 4">NRRL B-23120</strain>
    </source>
</reference>
<gene>
    <name evidence="1" type="ORF">M5X16_00810</name>
    <name evidence="2" type="ORF">PC41400_12390</name>
</gene>
<dbReference type="EMBL" id="CP026520">
    <property type="protein sequence ID" value="QAV18430.1"/>
    <property type="molecule type" value="Genomic_DNA"/>
</dbReference>
<dbReference type="GeneID" id="95375609"/>
<keyword evidence="4" id="KW-1185">Reference proteome</keyword>
<dbReference type="KEGG" id="pchi:PC41400_12390"/>
<name>A0A410WVT2_9BACL</name>
<dbReference type="OrthoDB" id="529831at2"/>
<evidence type="ECO:0000313" key="4">
    <source>
        <dbReference type="Proteomes" id="UP001527202"/>
    </source>
</evidence>
<dbReference type="EMBL" id="JAMDMJ010000001">
    <property type="protein sequence ID" value="MCY9594318.1"/>
    <property type="molecule type" value="Genomic_DNA"/>
</dbReference>
<evidence type="ECO:0000313" key="1">
    <source>
        <dbReference type="EMBL" id="MCY9594318.1"/>
    </source>
</evidence>
<proteinExistence type="predicted"/>
<organism evidence="2 3">
    <name type="scientific">Paenibacillus chitinolyticus</name>
    <dbReference type="NCBI Taxonomy" id="79263"/>
    <lineage>
        <taxon>Bacteria</taxon>
        <taxon>Bacillati</taxon>
        <taxon>Bacillota</taxon>
        <taxon>Bacilli</taxon>
        <taxon>Bacillales</taxon>
        <taxon>Paenibacillaceae</taxon>
        <taxon>Paenibacillus</taxon>
    </lineage>
</organism>
<dbReference type="AlphaFoldDB" id="A0A410WVT2"/>
<protein>
    <submittedName>
        <fullName evidence="2">Uncharacterized protein</fullName>
    </submittedName>
</protein>
<dbReference type="Proteomes" id="UP000288943">
    <property type="component" value="Chromosome"/>
</dbReference>
<reference evidence="2 3" key="1">
    <citation type="submission" date="2018-01" db="EMBL/GenBank/DDBJ databases">
        <title>The whole genome sequencing and assembly of Paenibacillus chitinolyticus KCCM 41400 strain.</title>
        <authorList>
            <person name="Kim J.-Y."/>
            <person name="Park M.-K."/>
            <person name="Lee Y.-J."/>
            <person name="Yi H."/>
            <person name="Bahn Y.-S."/>
            <person name="Kim J.F."/>
            <person name="Lee D.-W."/>
        </authorList>
    </citation>
    <scope>NUCLEOTIDE SEQUENCE [LARGE SCALE GENOMIC DNA]</scope>
    <source>
        <strain evidence="2 3">KCCM 41400</strain>
    </source>
</reference>